<feature type="transmembrane region" description="Helical" evidence="2">
    <location>
        <begin position="1544"/>
        <end position="1562"/>
    </location>
</feature>
<evidence type="ECO:0000256" key="3">
    <source>
        <dbReference type="SAM" id="SignalP"/>
    </source>
</evidence>
<dbReference type="OrthoDB" id="549147at2759"/>
<dbReference type="InterPro" id="IPR006626">
    <property type="entry name" value="PbH1"/>
</dbReference>
<feature type="transmembrane region" description="Helical" evidence="2">
    <location>
        <begin position="1516"/>
        <end position="1537"/>
    </location>
</feature>
<reference evidence="7" key="1">
    <citation type="journal article" date="2016" name="Nat. Commun.">
        <title>The Gonium pectorale genome demonstrates co-option of cell cycle regulation during the evolution of multicellularity.</title>
        <authorList>
            <person name="Hanschen E.R."/>
            <person name="Marriage T.N."/>
            <person name="Ferris P.J."/>
            <person name="Hamaji T."/>
            <person name="Toyoda A."/>
            <person name="Fujiyama A."/>
            <person name="Neme R."/>
            <person name="Noguchi H."/>
            <person name="Minakuchi Y."/>
            <person name="Suzuki M."/>
            <person name="Kawai-Toyooka H."/>
            <person name="Smith D.R."/>
            <person name="Sparks H."/>
            <person name="Anderson J."/>
            <person name="Bakaric R."/>
            <person name="Luria V."/>
            <person name="Karger A."/>
            <person name="Kirschner M.W."/>
            <person name="Durand P.M."/>
            <person name="Michod R.E."/>
            <person name="Nozaki H."/>
            <person name="Olson B.J."/>
        </authorList>
    </citation>
    <scope>NUCLEOTIDE SEQUENCE [LARGE SCALE GENOMIC DNA]</scope>
    <source>
        <strain evidence="7">NIES-2863</strain>
    </source>
</reference>
<dbReference type="SMART" id="SM00710">
    <property type="entry name" value="PbH1"/>
    <property type="match status" value="11"/>
</dbReference>
<keyword evidence="2" id="KW-0472">Membrane</keyword>
<dbReference type="Pfam" id="PF06011">
    <property type="entry name" value="TRP"/>
    <property type="match status" value="1"/>
</dbReference>
<dbReference type="STRING" id="33097.A0A150GYC5"/>
<dbReference type="Pfam" id="PF13229">
    <property type="entry name" value="Beta_helix"/>
    <property type="match status" value="1"/>
</dbReference>
<dbReference type="Proteomes" id="UP000075714">
    <property type="component" value="Unassembled WGS sequence"/>
</dbReference>
<feature type="region of interest" description="Disordered" evidence="1">
    <location>
        <begin position="1644"/>
        <end position="1669"/>
    </location>
</feature>
<proteinExistence type="predicted"/>
<evidence type="ECO:0000256" key="2">
    <source>
        <dbReference type="SAM" id="Phobius"/>
    </source>
</evidence>
<keyword evidence="3" id="KW-0732">Signal</keyword>
<evidence type="ECO:0000313" key="6">
    <source>
        <dbReference type="EMBL" id="KXZ54763.1"/>
    </source>
</evidence>
<feature type="transmembrane region" description="Helical" evidence="2">
    <location>
        <begin position="1346"/>
        <end position="1367"/>
    </location>
</feature>
<keyword evidence="7" id="KW-1185">Reference proteome</keyword>
<accession>A0A150GYC5</accession>
<protein>
    <recommendedName>
        <fullName evidence="8">Right handed beta helix domain-containing protein</fullName>
    </recommendedName>
</protein>
<feature type="compositionally biased region" description="Basic and acidic residues" evidence="1">
    <location>
        <begin position="1187"/>
        <end position="1196"/>
    </location>
</feature>
<gene>
    <name evidence="6" type="ORF">GPECTOR_4g833</name>
</gene>
<feature type="domain" description="TRP C-terminal" evidence="4">
    <location>
        <begin position="1497"/>
        <end position="1623"/>
    </location>
</feature>
<name>A0A150GYC5_GONPE</name>
<feature type="compositionally biased region" description="Gly residues" evidence="1">
    <location>
        <begin position="1652"/>
        <end position="1664"/>
    </location>
</feature>
<evidence type="ECO:0000259" key="5">
    <source>
        <dbReference type="Pfam" id="PF13229"/>
    </source>
</evidence>
<keyword evidence="2" id="KW-0812">Transmembrane</keyword>
<evidence type="ECO:0000259" key="4">
    <source>
        <dbReference type="Pfam" id="PF06011"/>
    </source>
</evidence>
<feature type="transmembrane region" description="Helical" evidence="2">
    <location>
        <begin position="1604"/>
        <end position="1623"/>
    </location>
</feature>
<organism evidence="6 7">
    <name type="scientific">Gonium pectorale</name>
    <name type="common">Green alga</name>
    <dbReference type="NCBI Taxonomy" id="33097"/>
    <lineage>
        <taxon>Eukaryota</taxon>
        <taxon>Viridiplantae</taxon>
        <taxon>Chlorophyta</taxon>
        <taxon>core chlorophytes</taxon>
        <taxon>Chlorophyceae</taxon>
        <taxon>CS clade</taxon>
        <taxon>Chlamydomonadales</taxon>
        <taxon>Volvocaceae</taxon>
        <taxon>Gonium</taxon>
    </lineage>
</organism>
<comment type="caution">
    <text evidence="6">The sequence shown here is derived from an EMBL/GenBank/DDBJ whole genome shotgun (WGS) entry which is preliminary data.</text>
</comment>
<evidence type="ECO:0008006" key="8">
    <source>
        <dbReference type="Google" id="ProtNLM"/>
    </source>
</evidence>
<feature type="region of interest" description="Disordered" evidence="1">
    <location>
        <begin position="1221"/>
        <end position="1257"/>
    </location>
</feature>
<feature type="chain" id="PRO_5007562278" description="Right handed beta helix domain-containing protein" evidence="3">
    <location>
        <begin position="31"/>
        <end position="1935"/>
    </location>
</feature>
<feature type="region of interest" description="Disordered" evidence="1">
    <location>
        <begin position="1168"/>
        <end position="1205"/>
    </location>
</feature>
<sequence>MGGRSHGLSPAAGSVLVILLHLGGCSTALAKWPGPPATRHLAAVEGLHLDVPRRLQDETPPVSDVAGLRRAIEEQQNNLAGSSIDVSLAPGVYDLSADGPIYIVPGDAISRVLLRGASDGGRTVFDCGGRSNISALVFQVSLSDPTQAVSLDLTDIDVTRCGGEAPIHLQSINGKSSLTIFQSNIYNNVGTLAGAVAANMGGSWLLENEQSSVIMSRCNFTNNTGVVDAALDVSGLDGEWLGPGWEEARGAEHYTNAGLAKRPSLPAGALSLGKSAHVIYRCRFSGNGGRSPPFPLPSGLKALSSAVVDFNCNKGPAGLTIMDSAFETGGPGLYAGCIRANGDYPSINTATYKSFTASVDCSVYLHNTVLQDCHGAQAGALLTTCTLRSSSCQVLLNHSQVVRGAGAGAGGVVLRGSGLVLDSTNLTVADSADGAIFSAGATVRLENSLIRNNSGDTYGGVSVWGGPVVALNTTFAGNRVLGSAADTAFAANVAVASGNNFTRCVFEDNAGTALNTGSAELLIRGCRFSRNAALPGALGGAVHLTATFSTSAGTSSSIIQDTIFDGNTAVAGGAVYVGRGCSVVASNCTVRGNRARSGGALLLDEESDLFLSNSRFTANTAIPSSEQLSTAAGAAEGDADSRAPSGSCGDGGGGALCVVGSSGAKVQLRNVSLSANSALLGGGLYAANGLHCDAPGGCYRIHIDPDVTFTDNVASLAGGAVYWLYEGILNISCTQAAPALAAQAWPGLLGALRNQSYTSRSLDASLVASSTASPSSAAASQLLDSLDRLVPCASWAGNAVGPGGYGPTIASSVFYHQPALVDLVNASAVATIAAVAAAAGLALGAPAAQTSPPPGSAAGPQRRAMQEGGNATAAVGAAAATAALASGQRYYVSGQVVPLVVLVFDFYGQQVSRSLVDSSVLVLCTSLNALGQKAVETANGTADFAQLRVRDKVNASYTLDFEGRTPIRDLGRASLDVFLRPCRVNEQLDSLGDACTVCSINFYSLRPASEAAGGNSSGGTYCDACPEGAFCSNTTLGGVVVPDEGYWHSGPLSDTILRCLDPNACSYPNRTGLLGQAQAALVAEGGGGRANGSLVSDVAYRDLLCAPGYWGNLCGGCREGWGRTAQRACIRCGSGGVVFAYGLLVFGVTFISILLAVRAALAPHLVDTEPGDTAPAGAQPRTGAAAEAREAPDWDSGKPGGLQALTRPIEPPVMVAEAAEGGEHAKNNRRPGSEAAPEGASPAQLGAPAGPPVLTSLRESSTVPVPVAEAAEAVPPPLQQDQTPKIFKIMLSYLQVVSLVKNTPVVWPAVLVNYFNAAAQVSSAAFSLGSLECGLEDGPLPKAVKTFLIIATSPAYWTAGVCAVWLLRAAWLRRRGHLPDAAAVWSYLRIRIIITANCVTFIQYPSVVSQLLGLFSCQELDPGPAQTICTDPWDAATCRTDRLSVGKFWSADLEVRCYEGLHLRLVLIAGLPGLLLFAAGVPLASAWWLHRNRHRLDDTDFVNLYGTLYQEYEEPYHYWESVVILRKFAVAAVVVFAGAYRWRLTLLLALGVVALAFIAQAWCKPYAKWEMDRLELMGLVATLVTFYLAMFFSRELVGPTVQVILSAVVIVINTAAIAVYVFAIGRELTRAAAAEALRSGVVGTPGSASPAAGGGGTGRDGNGQQGPPAWAVPPADIPLSFVLQVGAAYIRLHARLLWLRLRVALHRLAPRCFPLAPPRAAPAGGASAAPAGGASAAPAKAATSSFAASAVHPVAPAPAGGLEPPLPPDGESLRGQLSLDRLRMASVGDGPFSPTAEADLDASAAASLSLRAAWAAYYRAEWRRHMTGLSARLSSKYRYEYEYEDGDDGGGGGGGEAGAVRDDAVRAYEGDQRKAAAGGAVAEARAPGAPWWSRAASSPALLAVRSAAFSRRLFRRDSGQAPAGPANRPMGRWFE</sequence>
<dbReference type="SUPFAM" id="SSF51126">
    <property type="entry name" value="Pectin lyase-like"/>
    <property type="match status" value="1"/>
</dbReference>
<evidence type="ECO:0000313" key="7">
    <source>
        <dbReference type="Proteomes" id="UP000075714"/>
    </source>
</evidence>
<dbReference type="InterPro" id="IPR011050">
    <property type="entry name" value="Pectin_lyase_fold/virulence"/>
</dbReference>
<keyword evidence="2" id="KW-1133">Transmembrane helix</keyword>
<feature type="transmembrane region" description="Helical" evidence="2">
    <location>
        <begin position="1574"/>
        <end position="1592"/>
    </location>
</feature>
<dbReference type="InterPro" id="IPR039448">
    <property type="entry name" value="Beta_helix"/>
</dbReference>
<feature type="signal peptide" evidence="3">
    <location>
        <begin position="1"/>
        <end position="30"/>
    </location>
</feature>
<dbReference type="InterPro" id="IPR010308">
    <property type="entry name" value="TRP_C"/>
</dbReference>
<feature type="transmembrane region" description="Helical" evidence="2">
    <location>
        <begin position="1465"/>
        <end position="1489"/>
    </location>
</feature>
<feature type="domain" description="Right handed beta helix" evidence="5">
    <location>
        <begin position="408"/>
        <end position="544"/>
    </location>
</feature>
<evidence type="ECO:0000256" key="1">
    <source>
        <dbReference type="SAM" id="MobiDB-lite"/>
    </source>
</evidence>
<feature type="region of interest" description="Disordered" evidence="1">
    <location>
        <begin position="627"/>
        <end position="646"/>
    </location>
</feature>
<dbReference type="EMBL" id="LSYV01000005">
    <property type="protein sequence ID" value="KXZ54763.1"/>
    <property type="molecule type" value="Genomic_DNA"/>
</dbReference>
<dbReference type="PANTHER" id="PTHR11319:SF35">
    <property type="entry name" value="OUTER MEMBRANE PROTEIN PMPC-RELATED"/>
    <property type="match status" value="1"/>
</dbReference>
<feature type="transmembrane region" description="Helical" evidence="2">
    <location>
        <begin position="1138"/>
        <end position="1157"/>
    </location>
</feature>
<dbReference type="PANTHER" id="PTHR11319">
    <property type="entry name" value="G PROTEIN-COUPLED RECEPTOR-RELATED"/>
    <property type="match status" value="1"/>
</dbReference>